<dbReference type="InterPro" id="IPR012337">
    <property type="entry name" value="RNaseH-like_sf"/>
</dbReference>
<gene>
    <name evidence="5" type="ORF">JCM19240_5034</name>
</gene>
<keyword evidence="5" id="KW-0808">Transferase</keyword>
<dbReference type="CDD" id="cd06127">
    <property type="entry name" value="DEDDh"/>
    <property type="match status" value="1"/>
</dbReference>
<protein>
    <submittedName>
        <fullName evidence="5">DNA polymerase III epsilon subunit</fullName>
        <ecNumber evidence="5">2.7.7.7</ecNumber>
    </submittedName>
</protein>
<feature type="domain" description="Exonuclease" evidence="4">
    <location>
        <begin position="54"/>
        <end position="228"/>
    </location>
</feature>
<name>A0A090SXG8_9VIBR</name>
<proteinExistence type="predicted"/>
<reference evidence="5 6" key="2">
    <citation type="submission" date="2014-09" db="EMBL/GenBank/DDBJ databases">
        <authorList>
            <consortium name="NBRP consortium"/>
            <person name="Sawabe T."/>
            <person name="Meirelles P."/>
            <person name="Nakanishi M."/>
            <person name="Sayaka M."/>
            <person name="Hattori M."/>
            <person name="Ohkuma M."/>
        </authorList>
    </citation>
    <scope>NUCLEOTIDE SEQUENCE [LARGE SCALE GENOMIC DNA]</scope>
    <source>
        <strain evidence="5 6">JCM 19240</strain>
    </source>
</reference>
<dbReference type="GO" id="GO:0008408">
    <property type="term" value="F:3'-5' exonuclease activity"/>
    <property type="evidence" value="ECO:0007669"/>
    <property type="project" value="TreeGrafter"/>
</dbReference>
<reference evidence="5 6" key="1">
    <citation type="submission" date="2014-09" db="EMBL/GenBank/DDBJ databases">
        <title>Vibrio maritimus JCM 19240. (C210) whole genome shotgun sequence.</title>
        <authorList>
            <person name="Sawabe T."/>
            <person name="Meirelles P."/>
            <person name="Nakanishi M."/>
            <person name="Sayaka M."/>
            <person name="Hattori M."/>
            <person name="Ohkuma M."/>
        </authorList>
    </citation>
    <scope>NUCLEOTIDE SEQUENCE [LARGE SCALE GENOMIC DNA]</scope>
    <source>
        <strain evidence="5 6">JCM 19240</strain>
    </source>
</reference>
<dbReference type="SMART" id="SM00479">
    <property type="entry name" value="EXOIII"/>
    <property type="match status" value="1"/>
</dbReference>
<dbReference type="GO" id="GO:0005829">
    <property type="term" value="C:cytosol"/>
    <property type="evidence" value="ECO:0007669"/>
    <property type="project" value="TreeGrafter"/>
</dbReference>
<evidence type="ECO:0000256" key="1">
    <source>
        <dbReference type="ARBA" id="ARBA00022722"/>
    </source>
</evidence>
<evidence type="ECO:0000313" key="5">
    <source>
        <dbReference type="EMBL" id="GAL31603.1"/>
    </source>
</evidence>
<dbReference type="PANTHER" id="PTHR30231:SF4">
    <property type="entry name" value="PROTEIN NEN2"/>
    <property type="match status" value="1"/>
</dbReference>
<keyword evidence="5" id="KW-0548">Nucleotidyltransferase</keyword>
<dbReference type="GO" id="GO:0003887">
    <property type="term" value="F:DNA-directed DNA polymerase activity"/>
    <property type="evidence" value="ECO:0007669"/>
    <property type="project" value="UniProtKB-EC"/>
</dbReference>
<comment type="caution">
    <text evidence="5">The sequence shown here is derived from an EMBL/GenBank/DDBJ whole genome shotgun (WGS) entry which is preliminary data.</text>
</comment>
<evidence type="ECO:0000313" key="6">
    <source>
        <dbReference type="Proteomes" id="UP000029224"/>
    </source>
</evidence>
<evidence type="ECO:0000256" key="2">
    <source>
        <dbReference type="ARBA" id="ARBA00022801"/>
    </source>
</evidence>
<keyword evidence="2" id="KW-0378">Hydrolase</keyword>
<dbReference type="Gene3D" id="3.30.420.10">
    <property type="entry name" value="Ribonuclease H-like superfamily/Ribonuclease H"/>
    <property type="match status" value="1"/>
</dbReference>
<dbReference type="InterPro" id="IPR036397">
    <property type="entry name" value="RNaseH_sf"/>
</dbReference>
<keyword evidence="1" id="KW-0540">Nuclease</keyword>
<dbReference type="AlphaFoldDB" id="A0A090SXG8"/>
<dbReference type="SUPFAM" id="SSF53098">
    <property type="entry name" value="Ribonuclease H-like"/>
    <property type="match status" value="1"/>
</dbReference>
<keyword evidence="6" id="KW-1185">Reference proteome</keyword>
<dbReference type="Proteomes" id="UP000029224">
    <property type="component" value="Unassembled WGS sequence"/>
</dbReference>
<sequence length="242" mass="27051">MLKAVWKLMNRVHAYHQFEKKRTHYFSKVSTPKELESLSSAQLPDIESLGSQLNYLVVDFETTGLDASTDSILSVGWVEVNGFSIDLASAQHLYVDTTASVNADGAVVNHIVPEMLKDGVPLDEAMQRLFDAAKNRILIAHGAIIEASFVKEYLSHRYGLKDVPILWIDTLAIEKSMAMAVNADGSIDVRLAETRERYGLPEYNGHEALIDAIATAELFLAQQTRLFDKSYPCIGKLYRMSR</sequence>
<evidence type="ECO:0000256" key="3">
    <source>
        <dbReference type="ARBA" id="ARBA00022839"/>
    </source>
</evidence>
<accession>A0A090SXG8</accession>
<dbReference type="EC" id="2.7.7.7" evidence="5"/>
<organism evidence="5 6">
    <name type="scientific">Vibrio maritimus</name>
    <dbReference type="NCBI Taxonomy" id="990268"/>
    <lineage>
        <taxon>Bacteria</taxon>
        <taxon>Pseudomonadati</taxon>
        <taxon>Pseudomonadota</taxon>
        <taxon>Gammaproteobacteria</taxon>
        <taxon>Vibrionales</taxon>
        <taxon>Vibrionaceae</taxon>
        <taxon>Vibrio</taxon>
    </lineage>
</organism>
<dbReference type="EMBL" id="BBMT01000001">
    <property type="protein sequence ID" value="GAL31603.1"/>
    <property type="molecule type" value="Genomic_DNA"/>
</dbReference>
<keyword evidence="3" id="KW-0269">Exonuclease</keyword>
<dbReference type="PANTHER" id="PTHR30231">
    <property type="entry name" value="DNA POLYMERASE III SUBUNIT EPSILON"/>
    <property type="match status" value="1"/>
</dbReference>
<dbReference type="Pfam" id="PF00929">
    <property type="entry name" value="RNase_T"/>
    <property type="match status" value="1"/>
</dbReference>
<evidence type="ECO:0000259" key="4">
    <source>
        <dbReference type="SMART" id="SM00479"/>
    </source>
</evidence>
<dbReference type="GO" id="GO:0003676">
    <property type="term" value="F:nucleic acid binding"/>
    <property type="evidence" value="ECO:0007669"/>
    <property type="project" value="InterPro"/>
</dbReference>
<dbReference type="InterPro" id="IPR013520">
    <property type="entry name" value="Ribonucl_H"/>
</dbReference>